<feature type="transmembrane region" description="Helical" evidence="10">
    <location>
        <begin position="102"/>
        <end position="121"/>
    </location>
</feature>
<evidence type="ECO:0000256" key="1">
    <source>
        <dbReference type="ARBA" id="ARBA00004651"/>
    </source>
</evidence>
<organism evidence="11 12">
    <name type="scientific">Candidatus [Bacteroides] periocalifornicus</name>
    <dbReference type="NCBI Taxonomy" id="1702214"/>
    <lineage>
        <taxon>Bacteria</taxon>
        <taxon>Pseudomonadati</taxon>
        <taxon>Bacteroidota</taxon>
    </lineage>
</organism>
<dbReference type="CDD" id="cd13131">
    <property type="entry name" value="MATE_NorM_like"/>
    <property type="match status" value="1"/>
</dbReference>
<protein>
    <recommendedName>
        <fullName evidence="9">Multidrug-efflux transporter</fullName>
    </recommendedName>
</protein>
<dbReference type="PATRIC" id="fig|1702214.3.peg.1852"/>
<feature type="transmembrane region" description="Helical" evidence="10">
    <location>
        <begin position="276"/>
        <end position="301"/>
    </location>
</feature>
<dbReference type="InterPro" id="IPR050222">
    <property type="entry name" value="MATE_MdtK"/>
</dbReference>
<feature type="transmembrane region" description="Helical" evidence="10">
    <location>
        <begin position="247"/>
        <end position="270"/>
    </location>
</feature>
<dbReference type="PIRSF" id="PIRSF006603">
    <property type="entry name" value="DinF"/>
    <property type="match status" value="1"/>
</dbReference>
<evidence type="ECO:0000313" key="11">
    <source>
        <dbReference type="EMBL" id="KQM08228.1"/>
    </source>
</evidence>
<dbReference type="STRING" id="1702214.AL399_08505"/>
<comment type="caution">
    <text evidence="11">The sequence shown here is derived from an EMBL/GenBank/DDBJ whole genome shotgun (WGS) entry which is preliminary data.</text>
</comment>
<accession>A0A0Q4B677</accession>
<sequence>MPKRQFSHLAAHYPATLRLGLPLLLAQLGQIVLGFADSTMIGHYGLSELAASSFCINLFNLPIILSMGYGYGLTPLVAGAYSRCDYRAAGTLLRRGLYSNTIVGLGLTAIMGVLYFGLGSLGQPAELLPLIRGYYLTLLGSLLFVSVGNTLKQFTDALGRTSIGMWVMLGGNALNIAGNYLLIYGKFGLPELGLLGAGLATLGSRILMAVALGLVLLMGRRFRRFAVGFWRYASTHTQRAEIRRMGAYVGAQLGLETAMFSLSVVFVGWLGPVALAAHHIAITAQTLGFMTYYGMGAASSIRVSQYWGKGQIRSAARAAHSGAHIILVLALGMSTLMYLLRYPVCHLFTTDASTVALASLIMLIGIAYQPADGLQVAYSNALRGIGKPRPLAAFATLGYCVVGLPLAYVLGIALGMGLVGIWIAFLLGLATSGIGYALRFYHATRMPTRANGGLAG</sequence>
<feature type="transmembrane region" description="Helical" evidence="10">
    <location>
        <begin position="58"/>
        <end position="81"/>
    </location>
</feature>
<evidence type="ECO:0000256" key="9">
    <source>
        <dbReference type="ARBA" id="ARBA00031636"/>
    </source>
</evidence>
<evidence type="ECO:0000256" key="6">
    <source>
        <dbReference type="ARBA" id="ARBA00022989"/>
    </source>
</evidence>
<name>A0A0Q4B677_9BACT</name>
<dbReference type="EMBL" id="LIIK01000054">
    <property type="protein sequence ID" value="KQM08228.1"/>
    <property type="molecule type" value="Genomic_DNA"/>
</dbReference>
<evidence type="ECO:0000256" key="8">
    <source>
        <dbReference type="ARBA" id="ARBA00023136"/>
    </source>
</evidence>
<feature type="transmembrane region" description="Helical" evidence="10">
    <location>
        <begin position="419"/>
        <end position="441"/>
    </location>
</feature>
<dbReference type="GO" id="GO:0005886">
    <property type="term" value="C:plasma membrane"/>
    <property type="evidence" value="ECO:0007669"/>
    <property type="project" value="UniProtKB-SubCell"/>
</dbReference>
<dbReference type="Pfam" id="PF01554">
    <property type="entry name" value="MatE"/>
    <property type="match status" value="2"/>
</dbReference>
<keyword evidence="8 10" id="KW-0472">Membrane</keyword>
<dbReference type="GO" id="GO:0006811">
    <property type="term" value="P:monoatomic ion transport"/>
    <property type="evidence" value="ECO:0007669"/>
    <property type="project" value="UniProtKB-KW"/>
</dbReference>
<evidence type="ECO:0000256" key="5">
    <source>
        <dbReference type="ARBA" id="ARBA00022692"/>
    </source>
</evidence>
<evidence type="ECO:0000256" key="2">
    <source>
        <dbReference type="ARBA" id="ARBA00022448"/>
    </source>
</evidence>
<dbReference type="InterPro" id="IPR048279">
    <property type="entry name" value="MdtK-like"/>
</dbReference>
<keyword evidence="5 10" id="KW-0812">Transmembrane</keyword>
<reference evidence="11" key="1">
    <citation type="submission" date="2015-08" db="EMBL/GenBank/DDBJ databases">
        <title>Candidatus Bacteriodes Periocalifornicus.</title>
        <authorList>
            <person name="McLean J.S."/>
            <person name="Kelley S."/>
        </authorList>
    </citation>
    <scope>NUCLEOTIDE SEQUENCE [LARGE SCALE GENOMIC DNA]</scope>
    <source>
        <strain evidence="11">12B</strain>
    </source>
</reference>
<keyword evidence="6 10" id="KW-1133">Transmembrane helix</keyword>
<feature type="transmembrane region" description="Helical" evidence="10">
    <location>
        <begin position="391"/>
        <end position="413"/>
    </location>
</feature>
<proteinExistence type="predicted"/>
<keyword evidence="2" id="KW-0813">Transport</keyword>
<dbReference type="AlphaFoldDB" id="A0A0Q4B677"/>
<feature type="transmembrane region" description="Helical" evidence="10">
    <location>
        <begin position="195"/>
        <end position="217"/>
    </location>
</feature>
<keyword evidence="3" id="KW-0050">Antiport</keyword>
<keyword evidence="7" id="KW-0406">Ion transport</keyword>
<comment type="subcellular location">
    <subcellularLocation>
        <location evidence="1">Cell membrane</location>
        <topology evidence="1">Multi-pass membrane protein</topology>
    </subcellularLocation>
</comment>
<keyword evidence="12" id="KW-1185">Reference proteome</keyword>
<dbReference type="GO" id="GO:0042910">
    <property type="term" value="F:xenobiotic transmembrane transporter activity"/>
    <property type="evidence" value="ECO:0007669"/>
    <property type="project" value="InterPro"/>
</dbReference>
<dbReference type="PANTHER" id="PTHR43298">
    <property type="entry name" value="MULTIDRUG RESISTANCE PROTEIN NORM-RELATED"/>
    <property type="match status" value="1"/>
</dbReference>
<keyword evidence="4" id="KW-1003">Cell membrane</keyword>
<evidence type="ECO:0000256" key="4">
    <source>
        <dbReference type="ARBA" id="ARBA00022475"/>
    </source>
</evidence>
<evidence type="ECO:0000256" key="3">
    <source>
        <dbReference type="ARBA" id="ARBA00022449"/>
    </source>
</evidence>
<dbReference type="GO" id="GO:0015297">
    <property type="term" value="F:antiporter activity"/>
    <property type="evidence" value="ECO:0007669"/>
    <property type="project" value="UniProtKB-KW"/>
</dbReference>
<gene>
    <name evidence="11" type="ORF">AL399_08505</name>
</gene>
<feature type="transmembrane region" description="Helical" evidence="10">
    <location>
        <begin position="352"/>
        <end position="371"/>
    </location>
</feature>
<feature type="transmembrane region" description="Helical" evidence="10">
    <location>
        <begin position="163"/>
        <end position="183"/>
    </location>
</feature>
<dbReference type="Proteomes" id="UP000054172">
    <property type="component" value="Unassembled WGS sequence"/>
</dbReference>
<evidence type="ECO:0000313" key="12">
    <source>
        <dbReference type="Proteomes" id="UP000054172"/>
    </source>
</evidence>
<dbReference type="PANTHER" id="PTHR43298:SF2">
    <property type="entry name" value="FMN_FAD EXPORTER YEEO-RELATED"/>
    <property type="match status" value="1"/>
</dbReference>
<evidence type="ECO:0000256" key="10">
    <source>
        <dbReference type="SAM" id="Phobius"/>
    </source>
</evidence>
<evidence type="ECO:0000256" key="7">
    <source>
        <dbReference type="ARBA" id="ARBA00023065"/>
    </source>
</evidence>
<feature type="transmembrane region" description="Helical" evidence="10">
    <location>
        <begin position="133"/>
        <end position="151"/>
    </location>
</feature>
<dbReference type="NCBIfam" id="TIGR00797">
    <property type="entry name" value="matE"/>
    <property type="match status" value="1"/>
</dbReference>
<feature type="transmembrane region" description="Helical" evidence="10">
    <location>
        <begin position="322"/>
        <end position="340"/>
    </location>
</feature>
<dbReference type="InterPro" id="IPR002528">
    <property type="entry name" value="MATE_fam"/>
</dbReference>